<protein>
    <submittedName>
        <fullName evidence="2">Uncharacterized protein</fullName>
    </submittedName>
</protein>
<comment type="caution">
    <text evidence="2">The sequence shown here is derived from an EMBL/GenBank/DDBJ whole genome shotgun (WGS) entry which is preliminary data.</text>
</comment>
<proteinExistence type="predicted"/>
<dbReference type="EMBL" id="BAAANL010000011">
    <property type="protein sequence ID" value="GAA1875715.1"/>
    <property type="molecule type" value="Genomic_DNA"/>
</dbReference>
<feature type="compositionally biased region" description="Basic and acidic residues" evidence="1">
    <location>
        <begin position="29"/>
        <end position="38"/>
    </location>
</feature>
<reference evidence="2 3" key="1">
    <citation type="journal article" date="2019" name="Int. J. Syst. Evol. Microbiol.">
        <title>The Global Catalogue of Microorganisms (GCM) 10K type strain sequencing project: providing services to taxonomists for standard genome sequencing and annotation.</title>
        <authorList>
            <consortium name="The Broad Institute Genomics Platform"/>
            <consortium name="The Broad Institute Genome Sequencing Center for Infectious Disease"/>
            <person name="Wu L."/>
            <person name="Ma J."/>
        </authorList>
    </citation>
    <scope>NUCLEOTIDE SEQUENCE [LARGE SCALE GENOMIC DNA]</scope>
    <source>
        <strain evidence="2 3">JCM 14326</strain>
    </source>
</reference>
<keyword evidence="3" id="KW-1185">Reference proteome</keyword>
<feature type="compositionally biased region" description="Polar residues" evidence="1">
    <location>
        <begin position="59"/>
        <end position="69"/>
    </location>
</feature>
<feature type="region of interest" description="Disordered" evidence="1">
    <location>
        <begin position="1"/>
        <end position="69"/>
    </location>
</feature>
<accession>A0ABN2NPI6</accession>
<evidence type="ECO:0000256" key="1">
    <source>
        <dbReference type="SAM" id="MobiDB-lite"/>
    </source>
</evidence>
<name>A0ABN2NPI6_9MICO</name>
<organism evidence="2 3">
    <name type="scientific">Myceligenerans crystallogenes</name>
    <dbReference type="NCBI Taxonomy" id="316335"/>
    <lineage>
        <taxon>Bacteria</taxon>
        <taxon>Bacillati</taxon>
        <taxon>Actinomycetota</taxon>
        <taxon>Actinomycetes</taxon>
        <taxon>Micrococcales</taxon>
        <taxon>Promicromonosporaceae</taxon>
        <taxon>Myceligenerans</taxon>
    </lineage>
</organism>
<dbReference type="Proteomes" id="UP001501094">
    <property type="component" value="Unassembled WGS sequence"/>
</dbReference>
<gene>
    <name evidence="2" type="ORF">GCM10009751_39310</name>
</gene>
<feature type="compositionally biased region" description="Basic and acidic residues" evidence="1">
    <location>
        <begin position="1"/>
        <end position="11"/>
    </location>
</feature>
<evidence type="ECO:0000313" key="2">
    <source>
        <dbReference type="EMBL" id="GAA1875715.1"/>
    </source>
</evidence>
<sequence>MTDDVRPDRATALRAGGGGLAGRQPAADDDARARRDAAPHGPACNTTVHELPSPRNETEYTTMPSLLEY</sequence>
<evidence type="ECO:0000313" key="3">
    <source>
        <dbReference type="Proteomes" id="UP001501094"/>
    </source>
</evidence>